<sequence>MGFDQQQPAPQSTTNVAANTVYKSHQPAVQHTGFGVEPNYPSQDGGEIRGRRSGRRQKQGLRSAGEEQQGRAVPPARSNRGERGSAGEEVNGQRSGARRPSEQNGSRNEKNGSLAEQLPAERNGWRSLWVANGSRRTTMGR</sequence>
<feature type="compositionally biased region" description="Polar residues" evidence="1">
    <location>
        <begin position="1"/>
        <end position="29"/>
    </location>
</feature>
<evidence type="ECO:0000256" key="1">
    <source>
        <dbReference type="SAM" id="MobiDB-lite"/>
    </source>
</evidence>
<gene>
    <name evidence="2" type="ORF">Fot_06313</name>
</gene>
<evidence type="ECO:0000313" key="3">
    <source>
        <dbReference type="Proteomes" id="UP001604277"/>
    </source>
</evidence>
<keyword evidence="3" id="KW-1185">Reference proteome</keyword>
<proteinExistence type="predicted"/>
<comment type="caution">
    <text evidence="2">The sequence shown here is derived from an EMBL/GenBank/DDBJ whole genome shotgun (WGS) entry which is preliminary data.</text>
</comment>
<accession>A0ABD1WSR5</accession>
<dbReference type="Proteomes" id="UP001604277">
    <property type="component" value="Unassembled WGS sequence"/>
</dbReference>
<reference evidence="3" key="1">
    <citation type="submission" date="2024-07" db="EMBL/GenBank/DDBJ databases">
        <title>Two chromosome-level genome assemblies of Korean endemic species Abeliophyllum distichum and Forsythia ovata (Oleaceae).</title>
        <authorList>
            <person name="Jang H."/>
        </authorList>
    </citation>
    <scope>NUCLEOTIDE SEQUENCE [LARGE SCALE GENOMIC DNA]</scope>
</reference>
<dbReference type="AlphaFoldDB" id="A0ABD1WSR5"/>
<name>A0ABD1WSR5_9LAMI</name>
<feature type="region of interest" description="Disordered" evidence="1">
    <location>
        <begin position="1"/>
        <end position="141"/>
    </location>
</feature>
<organism evidence="2 3">
    <name type="scientific">Forsythia ovata</name>
    <dbReference type="NCBI Taxonomy" id="205694"/>
    <lineage>
        <taxon>Eukaryota</taxon>
        <taxon>Viridiplantae</taxon>
        <taxon>Streptophyta</taxon>
        <taxon>Embryophyta</taxon>
        <taxon>Tracheophyta</taxon>
        <taxon>Spermatophyta</taxon>
        <taxon>Magnoliopsida</taxon>
        <taxon>eudicotyledons</taxon>
        <taxon>Gunneridae</taxon>
        <taxon>Pentapetalae</taxon>
        <taxon>asterids</taxon>
        <taxon>lamiids</taxon>
        <taxon>Lamiales</taxon>
        <taxon>Oleaceae</taxon>
        <taxon>Forsythieae</taxon>
        <taxon>Forsythia</taxon>
    </lineage>
</organism>
<evidence type="ECO:0000313" key="2">
    <source>
        <dbReference type="EMBL" id="KAL2552694.1"/>
    </source>
</evidence>
<dbReference type="EMBL" id="JBFOLJ010000002">
    <property type="protein sequence ID" value="KAL2552694.1"/>
    <property type="molecule type" value="Genomic_DNA"/>
</dbReference>
<protein>
    <submittedName>
        <fullName evidence="2">Uncharacterized protein</fullName>
    </submittedName>
</protein>